<proteinExistence type="predicted"/>
<protein>
    <submittedName>
        <fullName evidence="1">Uncharacterized protein</fullName>
    </submittedName>
</protein>
<dbReference type="Proteomes" id="UP000221250">
    <property type="component" value="Segment"/>
</dbReference>
<evidence type="ECO:0000313" key="1">
    <source>
        <dbReference type="EMBL" id="AQT28808.1"/>
    </source>
</evidence>
<keyword evidence="2" id="KW-1185">Reference proteome</keyword>
<accession>A0A1S6L3Q3</accession>
<organism evidence="1 2">
    <name type="scientific">Erwinia phage vB_EamM_Yoloswag</name>
    <dbReference type="NCBI Taxonomy" id="1958956"/>
    <lineage>
        <taxon>Viruses</taxon>
        <taxon>Duplodnaviria</taxon>
        <taxon>Heunggongvirae</taxon>
        <taxon>Uroviricota</taxon>
        <taxon>Caudoviricetes</taxon>
        <taxon>Yoloswagvirus</taxon>
        <taxon>Yoloswagvirus yoloswag</taxon>
    </lineage>
</organism>
<gene>
    <name evidence="1" type="ORF">YOLOSWAG_244</name>
</gene>
<name>A0A1S6L3Q3_9CAUD</name>
<reference evidence="1 2" key="1">
    <citation type="submission" date="2017-01" db="EMBL/GenBank/DDBJ databases">
        <authorList>
            <person name="Mah S.A."/>
            <person name="Swanson W.J."/>
            <person name="Moy G.W."/>
            <person name="Vacquier V.D."/>
        </authorList>
    </citation>
    <scope>NUCLEOTIDE SEQUENCE [LARGE SCALE GENOMIC DNA]</scope>
</reference>
<dbReference type="EMBL" id="KY448244">
    <property type="protein sequence ID" value="AQT28808.1"/>
    <property type="molecule type" value="Genomic_DNA"/>
</dbReference>
<evidence type="ECO:0000313" key="2">
    <source>
        <dbReference type="Proteomes" id="UP000221250"/>
    </source>
</evidence>
<sequence>MDELSEMQPRKFSKLNSFDRYSYMKALRDMVHDAMPADADIQVVLTDNDTRLTISNGRRKTYQFYIKGNSWIMYDQSDKSESKMGDSIDVSELIEVAHETANTSSLIKFK</sequence>